<dbReference type="EC" id="6.3.2.9" evidence="7"/>
<dbReference type="PANTHER" id="PTHR43692:SF1">
    <property type="entry name" value="UDP-N-ACETYLMURAMOYLALANINE--D-GLUTAMATE LIGASE"/>
    <property type="match status" value="1"/>
</dbReference>
<dbReference type="NCBIfam" id="TIGR01087">
    <property type="entry name" value="murD"/>
    <property type="match status" value="1"/>
</dbReference>
<reference evidence="9" key="1">
    <citation type="submission" date="2021-04" db="EMBL/GenBank/DDBJ databases">
        <authorList>
            <person name="Hartkoorn R.C."/>
            <person name="Beaudoing E."/>
            <person name="Hot D."/>
        </authorList>
    </citation>
    <scope>NUCLEOTIDE SEQUENCE</scope>
    <source>
        <strain evidence="9">NRRL B-16292</strain>
    </source>
</reference>
<keyword evidence="10" id="KW-1185">Reference proteome</keyword>
<evidence type="ECO:0000313" key="9">
    <source>
        <dbReference type="EMBL" id="UWP85041.1"/>
    </source>
</evidence>
<proteinExistence type="inferred from homology"/>
<evidence type="ECO:0000256" key="5">
    <source>
        <dbReference type="ARBA" id="ARBA00022741"/>
    </source>
</evidence>
<evidence type="ECO:0000256" key="4">
    <source>
        <dbReference type="ARBA" id="ARBA00022598"/>
    </source>
</evidence>
<dbReference type="RefSeq" id="WP_259863079.1">
    <property type="nucleotide sequence ID" value="NZ_BAAAST010000196.1"/>
</dbReference>
<gene>
    <name evidence="7 9" type="primary">murD</name>
    <name evidence="9" type="ORF">Dfulv_12755</name>
</gene>
<evidence type="ECO:0000256" key="7">
    <source>
        <dbReference type="HAMAP-Rule" id="MF_00639"/>
    </source>
</evidence>
<dbReference type="InterPro" id="IPR013221">
    <property type="entry name" value="Mur_ligase_cen"/>
</dbReference>
<dbReference type="InterPro" id="IPR036565">
    <property type="entry name" value="Mur-like_cat_sf"/>
</dbReference>
<name>A0ABY5W6T2_9ACTN</name>
<keyword evidence="5 7" id="KW-0547">Nucleotide-binding</keyword>
<evidence type="ECO:0000313" key="10">
    <source>
        <dbReference type="Proteomes" id="UP001059617"/>
    </source>
</evidence>
<dbReference type="HAMAP" id="MF_00639">
    <property type="entry name" value="MurD"/>
    <property type="match status" value="1"/>
</dbReference>
<keyword evidence="7" id="KW-0133">Cell shape</keyword>
<sequence>MHLSELRGRRVAVWGTGREGKAAVEAIAPHGPASLVVVQDKVTFLQATWDERLAALAPLFEGDAAWKALEDVEIVVRSPVIGESHPWIQELRERGVTITGGTALWMADHADRTIGITGSKGKSTTTSLIGHLLNATGRPAVVGGNIGVAVLSLPEAPLYVIELSMYQSADLTDSPRVVALTSLFEEHLDWTRDGLPAQYYAHKLNAASHGAAAVVHNATDPTLSAELAARPGLPLVPAAVPSGFHVSGDTVFFGDEPLFHRDAFPLRGAHNDSNLCVALGAVQAYGVDVLAERASVEAALRTFTPLPHRLTPIADPSGVEFVNDSLSTAPQTAIHAIEAYAGRPLAVIVGGQDRGIDYTPLRDFLATRGVELTLIGVPDSGEHILDVVGELPGIHRVVAEDLPAAVRLARGIVPPGGVVLLSPAAPSYGRYDNYEARAKAFVEAIEATAGG</sequence>
<dbReference type="Gene3D" id="3.90.190.20">
    <property type="entry name" value="Mur ligase, C-terminal domain"/>
    <property type="match status" value="1"/>
</dbReference>
<dbReference type="EMBL" id="CP073720">
    <property type="protein sequence ID" value="UWP85041.1"/>
    <property type="molecule type" value="Genomic_DNA"/>
</dbReference>
<dbReference type="PANTHER" id="PTHR43692">
    <property type="entry name" value="UDP-N-ACETYLMURAMOYLALANINE--D-GLUTAMATE LIGASE"/>
    <property type="match status" value="1"/>
</dbReference>
<evidence type="ECO:0000256" key="1">
    <source>
        <dbReference type="ARBA" id="ARBA00004496"/>
    </source>
</evidence>
<keyword evidence="3 7" id="KW-0963">Cytoplasm</keyword>
<dbReference type="Pfam" id="PF08245">
    <property type="entry name" value="Mur_ligase_M"/>
    <property type="match status" value="1"/>
</dbReference>
<evidence type="ECO:0000256" key="2">
    <source>
        <dbReference type="ARBA" id="ARBA00004752"/>
    </source>
</evidence>
<keyword evidence="7" id="KW-0961">Cell wall biogenesis/degradation</keyword>
<dbReference type="GO" id="GO:0008764">
    <property type="term" value="F:UDP-N-acetylmuramoylalanine-D-glutamate ligase activity"/>
    <property type="evidence" value="ECO:0007669"/>
    <property type="project" value="UniProtKB-EC"/>
</dbReference>
<dbReference type="Gene3D" id="3.40.1190.10">
    <property type="entry name" value="Mur-like, catalytic domain"/>
    <property type="match status" value="1"/>
</dbReference>
<keyword evidence="7" id="KW-0573">Peptidoglycan synthesis</keyword>
<comment type="function">
    <text evidence="7">Cell wall formation. Catalyzes the addition of glutamate to the nucleotide precursor UDP-N-acetylmuramoyl-L-alanine (UMA).</text>
</comment>
<feature type="binding site" evidence="7">
    <location>
        <begin position="118"/>
        <end position="124"/>
    </location>
    <ligand>
        <name>ATP</name>
        <dbReference type="ChEBI" id="CHEBI:30616"/>
    </ligand>
</feature>
<dbReference type="InterPro" id="IPR005762">
    <property type="entry name" value="MurD"/>
</dbReference>
<reference evidence="9" key="2">
    <citation type="submission" date="2022-09" db="EMBL/GenBank/DDBJ databases">
        <title>Biosynthetic gene clusters of Dactylosporangioum fulvum.</title>
        <authorList>
            <person name="Caradec T."/>
        </authorList>
    </citation>
    <scope>NUCLEOTIDE SEQUENCE</scope>
    <source>
        <strain evidence="9">NRRL B-16292</strain>
    </source>
</reference>
<evidence type="ECO:0000256" key="3">
    <source>
        <dbReference type="ARBA" id="ARBA00022490"/>
    </source>
</evidence>
<evidence type="ECO:0000259" key="8">
    <source>
        <dbReference type="Pfam" id="PF08245"/>
    </source>
</evidence>
<feature type="domain" description="Mur ligase central" evidence="8">
    <location>
        <begin position="116"/>
        <end position="236"/>
    </location>
</feature>
<evidence type="ECO:0000256" key="6">
    <source>
        <dbReference type="ARBA" id="ARBA00022840"/>
    </source>
</evidence>
<comment type="catalytic activity">
    <reaction evidence="7">
        <text>UDP-N-acetyl-alpha-D-muramoyl-L-alanine + D-glutamate + ATP = UDP-N-acetyl-alpha-D-muramoyl-L-alanyl-D-glutamate + ADP + phosphate + H(+)</text>
        <dbReference type="Rhea" id="RHEA:16429"/>
        <dbReference type="ChEBI" id="CHEBI:15378"/>
        <dbReference type="ChEBI" id="CHEBI:29986"/>
        <dbReference type="ChEBI" id="CHEBI:30616"/>
        <dbReference type="ChEBI" id="CHEBI:43474"/>
        <dbReference type="ChEBI" id="CHEBI:83898"/>
        <dbReference type="ChEBI" id="CHEBI:83900"/>
        <dbReference type="ChEBI" id="CHEBI:456216"/>
        <dbReference type="EC" id="6.3.2.9"/>
    </reaction>
</comment>
<keyword evidence="6 7" id="KW-0067">ATP-binding</keyword>
<protein>
    <recommendedName>
        <fullName evidence="7">UDP-N-acetylmuramoylalanine--D-glutamate ligase</fullName>
        <ecNumber evidence="7">6.3.2.9</ecNumber>
    </recommendedName>
    <alternativeName>
        <fullName evidence="7">D-glutamic acid-adding enzyme</fullName>
    </alternativeName>
    <alternativeName>
        <fullName evidence="7">UDP-N-acetylmuramoyl-L-alanyl-D-glutamate synthetase</fullName>
    </alternativeName>
</protein>
<accession>A0ABY5W6T2</accession>
<keyword evidence="7" id="KW-0131">Cell cycle</keyword>
<keyword evidence="7" id="KW-0132">Cell division</keyword>
<organism evidence="9 10">
    <name type="scientific">Dactylosporangium fulvum</name>
    <dbReference type="NCBI Taxonomy" id="53359"/>
    <lineage>
        <taxon>Bacteria</taxon>
        <taxon>Bacillati</taxon>
        <taxon>Actinomycetota</taxon>
        <taxon>Actinomycetes</taxon>
        <taxon>Micromonosporales</taxon>
        <taxon>Micromonosporaceae</taxon>
        <taxon>Dactylosporangium</taxon>
    </lineage>
</organism>
<comment type="similarity">
    <text evidence="7">Belongs to the MurCDEF family.</text>
</comment>
<dbReference type="Proteomes" id="UP001059617">
    <property type="component" value="Chromosome"/>
</dbReference>
<comment type="pathway">
    <text evidence="2 7">Cell wall biogenesis; peptidoglycan biosynthesis.</text>
</comment>
<comment type="subcellular location">
    <subcellularLocation>
        <location evidence="1 7">Cytoplasm</location>
    </subcellularLocation>
</comment>
<dbReference type="Gene3D" id="3.40.50.720">
    <property type="entry name" value="NAD(P)-binding Rossmann-like Domain"/>
    <property type="match status" value="1"/>
</dbReference>
<keyword evidence="4 7" id="KW-0436">Ligase</keyword>
<dbReference type="SUPFAM" id="SSF51984">
    <property type="entry name" value="MurCD N-terminal domain"/>
    <property type="match status" value="1"/>
</dbReference>
<dbReference type="InterPro" id="IPR036615">
    <property type="entry name" value="Mur_ligase_C_dom_sf"/>
</dbReference>
<dbReference type="SUPFAM" id="SSF53623">
    <property type="entry name" value="MurD-like peptide ligases, catalytic domain"/>
    <property type="match status" value="1"/>
</dbReference>
<dbReference type="SUPFAM" id="SSF53244">
    <property type="entry name" value="MurD-like peptide ligases, peptide-binding domain"/>
    <property type="match status" value="1"/>
</dbReference>